<comment type="subcellular location">
    <subcellularLocation>
        <location evidence="1">Nucleus</location>
    </subcellularLocation>
</comment>
<dbReference type="PANTHER" id="PTHR37534:SF38">
    <property type="entry name" value="ZN(2)-C6 FUNGAL-TYPE DOMAIN-CONTAINING PROTEIN"/>
    <property type="match status" value="1"/>
</dbReference>
<sequence length="458" mass="51672">MPRDGESRVRIPEDTSDTGVVSSNLSIHFSHWINLLGHDDHVEWVKTGNLANSTALARLPMPCKGGDHAGLDAYLPPTALNNLTGITPGTLKTWEVGERHLLNHFLQSVSRALVVVDDDENPFLKVFTPLALENETVKHALVALSACHLSQVYPEWGQDTLNQRSSALRCLKDDIEDLEHVLWSLATTLLLCLLEICEAQSQVWLLHLHGAYALLEQSLDHHESDPYLSTLIDLYDYICCAASLTCDKVPPTFLLRSRADFVDGGSSIHPQYGLSATLYKCLHHCNQVSCRLRREGCFISQEEIEDEIKDIELALQSWSPLEDLSPSRQMREARAAAFATQWAIIMRLRQVMQPTVSDNPQMGKATDNILSALSLIRHGSEMEAHMLFPLFMAGVGSHTKVNRMSVEFRIQVLETTLGFRNIVLAHRLLDEIWRRSNEGIDTNWEHLMREKYPNLVLF</sequence>
<evidence type="ECO:0000256" key="1">
    <source>
        <dbReference type="ARBA" id="ARBA00004123"/>
    </source>
</evidence>
<comment type="caution">
    <text evidence="3">The sequence shown here is derived from an EMBL/GenBank/DDBJ whole genome shotgun (WGS) entry which is preliminary data.</text>
</comment>
<dbReference type="Pfam" id="PF11951">
    <property type="entry name" value="Fungal_trans_2"/>
    <property type="match status" value="1"/>
</dbReference>
<reference evidence="3 4" key="1">
    <citation type="submission" date="2019-06" db="EMBL/GenBank/DDBJ databases">
        <authorList>
            <person name="Broberg M."/>
        </authorList>
    </citation>
    <scope>NUCLEOTIDE SEQUENCE [LARGE SCALE GENOMIC DNA]</scope>
</reference>
<gene>
    <name evidence="3" type="ORF">CLO192961_LOCUS32154</name>
</gene>
<organism evidence="3 4">
    <name type="scientific">Bionectria ochroleuca</name>
    <name type="common">Gliocladium roseum</name>
    <dbReference type="NCBI Taxonomy" id="29856"/>
    <lineage>
        <taxon>Eukaryota</taxon>
        <taxon>Fungi</taxon>
        <taxon>Dikarya</taxon>
        <taxon>Ascomycota</taxon>
        <taxon>Pezizomycotina</taxon>
        <taxon>Sordariomycetes</taxon>
        <taxon>Hypocreomycetidae</taxon>
        <taxon>Hypocreales</taxon>
        <taxon>Bionectriaceae</taxon>
        <taxon>Clonostachys</taxon>
    </lineage>
</organism>
<keyword evidence="2" id="KW-0539">Nucleus</keyword>
<protein>
    <recommendedName>
        <fullName evidence="5">Fungal-specific transcription factor domain-containing protein</fullName>
    </recommendedName>
</protein>
<evidence type="ECO:0008006" key="5">
    <source>
        <dbReference type="Google" id="ProtNLM"/>
    </source>
</evidence>
<evidence type="ECO:0000313" key="3">
    <source>
        <dbReference type="EMBL" id="VUC20758.1"/>
    </source>
</evidence>
<keyword evidence="4" id="KW-1185">Reference proteome</keyword>
<dbReference type="Proteomes" id="UP000766486">
    <property type="component" value="Unassembled WGS sequence"/>
</dbReference>
<dbReference type="PANTHER" id="PTHR37534">
    <property type="entry name" value="TRANSCRIPTIONAL ACTIVATOR PROTEIN UGA3"/>
    <property type="match status" value="1"/>
</dbReference>
<evidence type="ECO:0000256" key="2">
    <source>
        <dbReference type="ARBA" id="ARBA00023242"/>
    </source>
</evidence>
<accession>A0ABY6TQ83</accession>
<proteinExistence type="predicted"/>
<dbReference type="InterPro" id="IPR021858">
    <property type="entry name" value="Fun_TF"/>
</dbReference>
<evidence type="ECO:0000313" key="4">
    <source>
        <dbReference type="Proteomes" id="UP000766486"/>
    </source>
</evidence>
<name>A0ABY6TQ83_BIOOC</name>
<dbReference type="EMBL" id="CABFNS010000240">
    <property type="protein sequence ID" value="VUC20758.1"/>
    <property type="molecule type" value="Genomic_DNA"/>
</dbReference>